<evidence type="ECO:0000313" key="2">
    <source>
        <dbReference type="EMBL" id="CAF1144012.1"/>
    </source>
</evidence>
<dbReference type="AlphaFoldDB" id="A0A814S6X6"/>
<protein>
    <submittedName>
        <fullName evidence="2">Uncharacterized protein</fullName>
    </submittedName>
</protein>
<feature type="region of interest" description="Disordered" evidence="1">
    <location>
        <begin position="174"/>
        <end position="207"/>
    </location>
</feature>
<feature type="compositionally biased region" description="Polar residues" evidence="1">
    <location>
        <begin position="174"/>
        <end position="188"/>
    </location>
</feature>
<evidence type="ECO:0000256" key="1">
    <source>
        <dbReference type="SAM" id="MobiDB-lite"/>
    </source>
</evidence>
<sequence length="326" mass="37439">MTYHILSLFICKCEKANVIVTKLLSLKNIISSICKSMFVFEHYFLFIVDVAVHSVMVMTVSGTLLTKPRLSPYNKIKSKSYHLLKRHYRQTNFVAPRRCTPSAHFDNIIMSKALIRELDLKMQQVKEYGLITHGYHNENIQYPVHVRRSHDGERIPRAYPRFDKYPKTDRLTNSTILTSSSHENQTSLAKKRNSTKRQPVPTDQQQRTFLVPPNKTVNDIDPSLDRDHTYTTSTSLTRYYYHRKSSTSSTNSSPILCSLRPHSIACLSTTETITTDSCESTKTDEQASHLLSNSSQSLINQSTSRTPIRSITQKFFSKLFHNPSKS</sequence>
<organism evidence="2 3">
    <name type="scientific">Adineta ricciae</name>
    <name type="common">Rotifer</name>
    <dbReference type="NCBI Taxonomy" id="249248"/>
    <lineage>
        <taxon>Eukaryota</taxon>
        <taxon>Metazoa</taxon>
        <taxon>Spiralia</taxon>
        <taxon>Gnathifera</taxon>
        <taxon>Rotifera</taxon>
        <taxon>Eurotatoria</taxon>
        <taxon>Bdelloidea</taxon>
        <taxon>Adinetida</taxon>
        <taxon>Adinetidae</taxon>
        <taxon>Adineta</taxon>
    </lineage>
</organism>
<gene>
    <name evidence="2" type="ORF">EDS130_LOCUS22244</name>
</gene>
<proteinExistence type="predicted"/>
<comment type="caution">
    <text evidence="2">The sequence shown here is derived from an EMBL/GenBank/DDBJ whole genome shotgun (WGS) entry which is preliminary data.</text>
</comment>
<accession>A0A814S6X6</accession>
<dbReference type="EMBL" id="CAJNOJ010000116">
    <property type="protein sequence ID" value="CAF1144012.1"/>
    <property type="molecule type" value="Genomic_DNA"/>
</dbReference>
<dbReference type="Proteomes" id="UP000663852">
    <property type="component" value="Unassembled WGS sequence"/>
</dbReference>
<reference evidence="2" key="1">
    <citation type="submission" date="2021-02" db="EMBL/GenBank/DDBJ databases">
        <authorList>
            <person name="Nowell W R."/>
        </authorList>
    </citation>
    <scope>NUCLEOTIDE SEQUENCE</scope>
</reference>
<name>A0A814S6X6_ADIRI</name>
<evidence type="ECO:0000313" key="3">
    <source>
        <dbReference type="Proteomes" id="UP000663852"/>
    </source>
</evidence>